<evidence type="ECO:0000256" key="4">
    <source>
        <dbReference type="ARBA" id="ARBA00023002"/>
    </source>
</evidence>
<dbReference type="Pfam" id="PF02558">
    <property type="entry name" value="ApbA"/>
    <property type="match status" value="1"/>
</dbReference>
<dbReference type="RefSeq" id="XP_033381031.1">
    <property type="nucleotide sequence ID" value="XM_033525269.1"/>
</dbReference>
<dbReference type="GO" id="GO:0008677">
    <property type="term" value="F:2-dehydropantoate 2-reductase activity"/>
    <property type="evidence" value="ECO:0007669"/>
    <property type="project" value="UniProtKB-EC"/>
</dbReference>
<dbReference type="InterPro" id="IPR003710">
    <property type="entry name" value="ApbA"/>
</dbReference>
<dbReference type="OrthoDB" id="73846at2759"/>
<evidence type="ECO:0000256" key="1">
    <source>
        <dbReference type="ARBA" id="ARBA00007870"/>
    </source>
</evidence>
<dbReference type="Pfam" id="PF08546">
    <property type="entry name" value="ApbA_C"/>
    <property type="match status" value="1"/>
</dbReference>
<organism evidence="8 9">
    <name type="scientific">Aaosphaeria arxii CBS 175.79</name>
    <dbReference type="NCBI Taxonomy" id="1450172"/>
    <lineage>
        <taxon>Eukaryota</taxon>
        <taxon>Fungi</taxon>
        <taxon>Dikarya</taxon>
        <taxon>Ascomycota</taxon>
        <taxon>Pezizomycotina</taxon>
        <taxon>Dothideomycetes</taxon>
        <taxon>Pleosporomycetidae</taxon>
        <taxon>Pleosporales</taxon>
        <taxon>Pleosporales incertae sedis</taxon>
        <taxon>Aaosphaeria</taxon>
    </lineage>
</organism>
<dbReference type="EMBL" id="ML978072">
    <property type="protein sequence ID" value="KAF2012692.1"/>
    <property type="molecule type" value="Genomic_DNA"/>
</dbReference>
<evidence type="ECO:0000259" key="7">
    <source>
        <dbReference type="Pfam" id="PF08546"/>
    </source>
</evidence>
<dbReference type="PANTHER" id="PTHR43765">
    <property type="entry name" value="2-DEHYDROPANTOATE 2-REDUCTASE-RELATED"/>
    <property type="match status" value="1"/>
</dbReference>
<dbReference type="SUPFAM" id="SSF48179">
    <property type="entry name" value="6-phosphogluconate dehydrogenase C-terminal domain-like"/>
    <property type="match status" value="1"/>
</dbReference>
<dbReference type="SUPFAM" id="SSF51735">
    <property type="entry name" value="NAD(P)-binding Rossmann-fold domains"/>
    <property type="match status" value="1"/>
</dbReference>
<dbReference type="Gene3D" id="1.10.1040.10">
    <property type="entry name" value="N-(1-d-carboxylethyl)-l-norvaline Dehydrogenase, domain 2"/>
    <property type="match status" value="1"/>
</dbReference>
<reference evidence="8" key="1">
    <citation type="journal article" date="2020" name="Stud. Mycol.">
        <title>101 Dothideomycetes genomes: a test case for predicting lifestyles and emergence of pathogens.</title>
        <authorList>
            <person name="Haridas S."/>
            <person name="Albert R."/>
            <person name="Binder M."/>
            <person name="Bloem J."/>
            <person name="Labutti K."/>
            <person name="Salamov A."/>
            <person name="Andreopoulos B."/>
            <person name="Baker S."/>
            <person name="Barry K."/>
            <person name="Bills G."/>
            <person name="Bluhm B."/>
            <person name="Cannon C."/>
            <person name="Castanera R."/>
            <person name="Culley D."/>
            <person name="Daum C."/>
            <person name="Ezra D."/>
            <person name="Gonzalez J."/>
            <person name="Henrissat B."/>
            <person name="Kuo A."/>
            <person name="Liang C."/>
            <person name="Lipzen A."/>
            <person name="Lutzoni F."/>
            <person name="Magnuson J."/>
            <person name="Mondo S."/>
            <person name="Nolan M."/>
            <person name="Ohm R."/>
            <person name="Pangilinan J."/>
            <person name="Park H.-J."/>
            <person name="Ramirez L."/>
            <person name="Alfaro M."/>
            <person name="Sun H."/>
            <person name="Tritt A."/>
            <person name="Yoshinaga Y."/>
            <person name="Zwiers L.-H."/>
            <person name="Turgeon B."/>
            <person name="Goodwin S."/>
            <person name="Spatafora J."/>
            <person name="Crous P."/>
            <person name="Grigoriev I."/>
        </authorList>
    </citation>
    <scope>NUCLEOTIDE SEQUENCE</scope>
    <source>
        <strain evidence="8">CBS 175.79</strain>
    </source>
</reference>
<dbReference type="Proteomes" id="UP000799778">
    <property type="component" value="Unassembled WGS sequence"/>
</dbReference>
<feature type="domain" description="Ketopantoate reductase C-terminal" evidence="7">
    <location>
        <begin position="203"/>
        <end position="336"/>
    </location>
</feature>
<dbReference type="AlphaFoldDB" id="A0A6A5XHU7"/>
<sequence length="355" mass="38782">MSQSPIHILGIGNLGKLLANSLRKAHPELPITLLFHRRNLLQEWDEAGRNIEIVRNGSPDKRSSFDHEFIDGDDKGVGEIANLIVTTKTHSTTRAMKPLVQRLGQRSTVLFCQNGLGTVDEVTNALFPKPESRPSYLAGIFNHGVYSTSTFSSVHAGLANAFIGPIAPDSAPSPTNLDTTIPTLAQHIIECPELSTTFVSPQDLLEIQFQKLVVNAVINPLTAILDCYNGELFQSADIRVLISLLISELSAVIIAILSSKTPTSTASIQEKFSPARLANVVNDVGARTAKNISSMRQDALAGRKTEIDYINGYIVRQGQRLGIPVPVNEKIEAFVRENRKVDKEGVLKAFEIVDQ</sequence>
<dbReference type="InterPro" id="IPR013752">
    <property type="entry name" value="KPA_reductase"/>
</dbReference>
<dbReference type="InterPro" id="IPR050838">
    <property type="entry name" value="Ketopantoate_reductase"/>
</dbReference>
<keyword evidence="3" id="KW-0521">NADP</keyword>
<dbReference type="InterPro" id="IPR008927">
    <property type="entry name" value="6-PGluconate_DH-like_C_sf"/>
</dbReference>
<dbReference type="NCBIfam" id="TIGR00745">
    <property type="entry name" value="apbA_panE"/>
    <property type="match status" value="1"/>
</dbReference>
<proteinExistence type="inferred from homology"/>
<gene>
    <name evidence="8" type="ORF">BU24DRAFT_395773</name>
</gene>
<dbReference type="GO" id="GO:0015940">
    <property type="term" value="P:pantothenate biosynthetic process"/>
    <property type="evidence" value="ECO:0007669"/>
    <property type="project" value="InterPro"/>
</dbReference>
<evidence type="ECO:0000313" key="9">
    <source>
        <dbReference type="Proteomes" id="UP000799778"/>
    </source>
</evidence>
<comment type="similarity">
    <text evidence="1">Belongs to the ketopantoate reductase family.</text>
</comment>
<evidence type="ECO:0000313" key="8">
    <source>
        <dbReference type="EMBL" id="KAF2012692.1"/>
    </source>
</evidence>
<evidence type="ECO:0000256" key="5">
    <source>
        <dbReference type="ARBA" id="ARBA00032024"/>
    </source>
</evidence>
<keyword evidence="4" id="KW-0560">Oxidoreductase</keyword>
<dbReference type="PANTHER" id="PTHR43765:SF2">
    <property type="entry name" value="2-DEHYDROPANTOATE 2-REDUCTASE"/>
    <property type="match status" value="1"/>
</dbReference>
<feature type="domain" description="Ketopantoate reductase N-terminal" evidence="6">
    <location>
        <begin position="6"/>
        <end position="166"/>
    </location>
</feature>
<dbReference type="InterPro" id="IPR013332">
    <property type="entry name" value="KPR_N"/>
</dbReference>
<dbReference type="GO" id="GO:0005739">
    <property type="term" value="C:mitochondrion"/>
    <property type="evidence" value="ECO:0007669"/>
    <property type="project" value="TreeGrafter"/>
</dbReference>
<keyword evidence="9" id="KW-1185">Reference proteome</keyword>
<dbReference type="EC" id="1.1.1.169" evidence="2"/>
<dbReference type="InterPro" id="IPR036291">
    <property type="entry name" value="NAD(P)-bd_dom_sf"/>
</dbReference>
<name>A0A6A5XHU7_9PLEO</name>
<dbReference type="GO" id="GO:0050661">
    <property type="term" value="F:NADP binding"/>
    <property type="evidence" value="ECO:0007669"/>
    <property type="project" value="TreeGrafter"/>
</dbReference>
<accession>A0A6A5XHU7</accession>
<evidence type="ECO:0000259" key="6">
    <source>
        <dbReference type="Pfam" id="PF02558"/>
    </source>
</evidence>
<dbReference type="InterPro" id="IPR013328">
    <property type="entry name" value="6PGD_dom2"/>
</dbReference>
<protein>
    <recommendedName>
        <fullName evidence="2">2-dehydropantoate 2-reductase</fullName>
        <ecNumber evidence="2">1.1.1.169</ecNumber>
    </recommendedName>
    <alternativeName>
        <fullName evidence="5">Ketopantoate reductase</fullName>
    </alternativeName>
</protein>
<dbReference type="Gene3D" id="3.40.50.720">
    <property type="entry name" value="NAD(P)-binding Rossmann-like Domain"/>
    <property type="match status" value="1"/>
</dbReference>
<evidence type="ECO:0000256" key="2">
    <source>
        <dbReference type="ARBA" id="ARBA00013014"/>
    </source>
</evidence>
<dbReference type="GeneID" id="54282666"/>
<evidence type="ECO:0000256" key="3">
    <source>
        <dbReference type="ARBA" id="ARBA00022857"/>
    </source>
</evidence>